<proteinExistence type="predicted"/>
<gene>
    <name evidence="2" type="ORF">FBZ93_110321</name>
</gene>
<keyword evidence="1" id="KW-0812">Transmembrane</keyword>
<keyword evidence="1" id="KW-1133">Transmembrane helix</keyword>
<dbReference type="Proteomes" id="UP000321304">
    <property type="component" value="Unassembled WGS sequence"/>
</dbReference>
<comment type="caution">
    <text evidence="2">The sequence shown here is derived from an EMBL/GenBank/DDBJ whole genome shotgun (WGS) entry which is preliminary data.</text>
</comment>
<protein>
    <submittedName>
        <fullName evidence="2">Uncharacterized protein</fullName>
    </submittedName>
</protein>
<dbReference type="EMBL" id="VITY01000010">
    <property type="protein sequence ID" value="TWB93714.1"/>
    <property type="molecule type" value="Genomic_DNA"/>
</dbReference>
<organism evidence="2 3">
    <name type="scientific">Bradyrhizobium macuxiense</name>
    <dbReference type="NCBI Taxonomy" id="1755647"/>
    <lineage>
        <taxon>Bacteria</taxon>
        <taxon>Pseudomonadati</taxon>
        <taxon>Pseudomonadota</taxon>
        <taxon>Alphaproteobacteria</taxon>
        <taxon>Hyphomicrobiales</taxon>
        <taxon>Nitrobacteraceae</taxon>
        <taxon>Bradyrhizobium</taxon>
    </lineage>
</organism>
<feature type="transmembrane region" description="Helical" evidence="1">
    <location>
        <begin position="41"/>
        <end position="62"/>
    </location>
</feature>
<evidence type="ECO:0000313" key="2">
    <source>
        <dbReference type="EMBL" id="TWB93714.1"/>
    </source>
</evidence>
<feature type="transmembrane region" description="Helical" evidence="1">
    <location>
        <begin position="12"/>
        <end position="29"/>
    </location>
</feature>
<evidence type="ECO:0000256" key="1">
    <source>
        <dbReference type="SAM" id="Phobius"/>
    </source>
</evidence>
<keyword evidence="3" id="KW-1185">Reference proteome</keyword>
<evidence type="ECO:0000313" key="3">
    <source>
        <dbReference type="Proteomes" id="UP000321304"/>
    </source>
</evidence>
<dbReference type="OrthoDB" id="8254142at2"/>
<sequence length="65" mass="7062">MGASIGDTASTILSITLFVLGFVVTVLWGPSLEWPGDDVDALYIFKLVGIGLIVFFWIAITFKLI</sequence>
<accession>A0A560LH78</accession>
<keyword evidence="1" id="KW-0472">Membrane</keyword>
<name>A0A560LH78_9BRAD</name>
<dbReference type="AlphaFoldDB" id="A0A560LH78"/>
<dbReference type="RefSeq" id="WP_146989924.1">
    <property type="nucleotide sequence ID" value="NZ_VITY01000010.1"/>
</dbReference>
<reference evidence="2 3" key="1">
    <citation type="submission" date="2019-06" db="EMBL/GenBank/DDBJ databases">
        <title>Genomic Encyclopedia of Type Strains, Phase IV (KMG-V): Genome sequencing to study the core and pangenomes of soil and plant-associated prokaryotes.</title>
        <authorList>
            <person name="Whitman W."/>
        </authorList>
    </citation>
    <scope>NUCLEOTIDE SEQUENCE [LARGE SCALE GENOMIC DNA]</scope>
    <source>
        <strain evidence="2 3">BR 10355</strain>
    </source>
</reference>